<comment type="similarity">
    <text evidence="2 9">Belongs to the sulfotransferase 2 family.</text>
</comment>
<comment type="subcellular location">
    <subcellularLocation>
        <location evidence="1 9">Golgi apparatus membrane</location>
        <topology evidence="1 9">Single-pass type II membrane protein</topology>
    </subcellularLocation>
</comment>
<keyword evidence="9" id="KW-0119">Carbohydrate metabolism</keyword>
<dbReference type="PANTHER" id="PTHR12137:SF33">
    <property type="entry name" value="CARBOHYDRATE SULFOTRANSFERASE 14"/>
    <property type="match status" value="1"/>
</dbReference>
<keyword evidence="4 9" id="KW-0812">Transmembrane</keyword>
<keyword evidence="5 9" id="KW-1133">Transmembrane helix</keyword>
<organism evidence="10 11">
    <name type="scientific">Strongylocentrotus purpuratus</name>
    <name type="common">Purple sea urchin</name>
    <dbReference type="NCBI Taxonomy" id="7668"/>
    <lineage>
        <taxon>Eukaryota</taxon>
        <taxon>Metazoa</taxon>
        <taxon>Echinodermata</taxon>
        <taxon>Eleutherozoa</taxon>
        <taxon>Echinozoa</taxon>
        <taxon>Echinoidea</taxon>
        <taxon>Euechinoidea</taxon>
        <taxon>Echinacea</taxon>
        <taxon>Camarodonta</taxon>
        <taxon>Echinidea</taxon>
        <taxon>Strongylocentrotidae</taxon>
        <taxon>Strongylocentrotus</taxon>
    </lineage>
</organism>
<reference evidence="10" key="2">
    <citation type="submission" date="2021-01" db="UniProtKB">
        <authorList>
            <consortium name="EnsemblMetazoa"/>
        </authorList>
    </citation>
    <scope>IDENTIFICATION</scope>
</reference>
<reference evidence="11" key="1">
    <citation type="submission" date="2015-02" db="EMBL/GenBank/DDBJ databases">
        <title>Genome sequencing for Strongylocentrotus purpuratus.</title>
        <authorList>
            <person name="Murali S."/>
            <person name="Liu Y."/>
            <person name="Vee V."/>
            <person name="English A."/>
            <person name="Wang M."/>
            <person name="Skinner E."/>
            <person name="Han Y."/>
            <person name="Muzny D.M."/>
            <person name="Worley K.C."/>
            <person name="Gibbs R.A."/>
        </authorList>
    </citation>
    <scope>NUCLEOTIDE SEQUENCE</scope>
</reference>
<dbReference type="GO" id="GO:0000139">
    <property type="term" value="C:Golgi membrane"/>
    <property type="evidence" value="ECO:0007669"/>
    <property type="project" value="UniProtKB-SubCell"/>
</dbReference>
<keyword evidence="11" id="KW-1185">Reference proteome</keyword>
<dbReference type="GO" id="GO:0008146">
    <property type="term" value="F:sulfotransferase activity"/>
    <property type="evidence" value="ECO:0000318"/>
    <property type="project" value="GO_Central"/>
</dbReference>
<dbReference type="PANTHER" id="PTHR12137">
    <property type="entry name" value="CARBOHYDRATE SULFOTRANSFERASE"/>
    <property type="match status" value="1"/>
</dbReference>
<dbReference type="GO" id="GO:0016051">
    <property type="term" value="P:carbohydrate biosynthetic process"/>
    <property type="evidence" value="ECO:0007669"/>
    <property type="project" value="InterPro"/>
</dbReference>
<dbReference type="OMA" id="WIRRYNS"/>
<evidence type="ECO:0000313" key="10">
    <source>
        <dbReference type="EnsemblMetazoa" id="XP_011676620"/>
    </source>
</evidence>
<dbReference type="KEGG" id="spu:100888236"/>
<dbReference type="Proteomes" id="UP000007110">
    <property type="component" value="Unassembled WGS sequence"/>
</dbReference>
<dbReference type="EC" id="2.8.2.-" evidence="9"/>
<dbReference type="RefSeq" id="XP_011676620.2">
    <property type="nucleotide sequence ID" value="XM_011678318.2"/>
</dbReference>
<dbReference type="InParanoid" id="A0A7M7HQ09"/>
<keyword evidence="9" id="KW-0735">Signal-anchor</keyword>
<accession>A0A7M7HQ09</accession>
<proteinExistence type="inferred from homology"/>
<dbReference type="InterPro" id="IPR018011">
    <property type="entry name" value="Carb_sulfotrans_8-10"/>
</dbReference>
<name>A0A7M7HQ09_STRPU</name>
<evidence type="ECO:0000256" key="1">
    <source>
        <dbReference type="ARBA" id="ARBA00004323"/>
    </source>
</evidence>
<dbReference type="GeneID" id="100888236"/>
<keyword evidence="3 9" id="KW-0808">Transferase</keyword>
<evidence type="ECO:0000256" key="3">
    <source>
        <dbReference type="ARBA" id="ARBA00022679"/>
    </source>
</evidence>
<evidence type="ECO:0000256" key="8">
    <source>
        <dbReference type="ARBA" id="ARBA00023180"/>
    </source>
</evidence>
<evidence type="ECO:0000256" key="4">
    <source>
        <dbReference type="ARBA" id="ARBA00022692"/>
    </source>
</evidence>
<dbReference type="AlphaFoldDB" id="A0A7M7HQ09"/>
<sequence>MKIRLKLTRFLPPLFYAVIGYIVINSVVTFLQDLGRDKDVNSEQYRKLLNEKRMDLEETIFDLTTEENERFIREDWWKLMETIQVERKFRLRKVCQSLYNRTAQDTTYLAYHKNQLRSLIVNDKFRFIYSIVYKVGSTNWERVIVQDLEGFLNVPNQKLYSHRALQWMPKFKEEQVKEYLDTYTKFMFVRNPLSRILSGYRDKFVDHKNSVFASLARRIIKQYRTGSAAEISSPNVTFTEFISYLIESAENRGNPHWKPIYVQNMPCEIDFDIIGRLEDASDDIPYVLKKIGIWNETDYGKGPARKNTDAELLERYYSQVPTKLLKELYSIYEPDFHMFGYDMPLFV</sequence>
<dbReference type="InterPro" id="IPR005331">
    <property type="entry name" value="Sulfotransferase"/>
</dbReference>
<evidence type="ECO:0000256" key="2">
    <source>
        <dbReference type="ARBA" id="ARBA00006339"/>
    </source>
</evidence>
<evidence type="ECO:0000313" key="11">
    <source>
        <dbReference type="Proteomes" id="UP000007110"/>
    </source>
</evidence>
<dbReference type="Pfam" id="PF03567">
    <property type="entry name" value="Sulfotransfer_2"/>
    <property type="match status" value="1"/>
</dbReference>
<evidence type="ECO:0000256" key="7">
    <source>
        <dbReference type="ARBA" id="ARBA00023136"/>
    </source>
</evidence>
<dbReference type="EnsemblMetazoa" id="XM_011678318">
    <property type="protein sequence ID" value="XP_011676620"/>
    <property type="gene ID" value="LOC100888236"/>
</dbReference>
<evidence type="ECO:0000256" key="6">
    <source>
        <dbReference type="ARBA" id="ARBA00023034"/>
    </source>
</evidence>
<keyword evidence="6 9" id="KW-0333">Golgi apparatus</keyword>
<evidence type="ECO:0000256" key="9">
    <source>
        <dbReference type="RuleBase" id="RU364020"/>
    </source>
</evidence>
<evidence type="ECO:0000256" key="5">
    <source>
        <dbReference type="ARBA" id="ARBA00022989"/>
    </source>
</evidence>
<keyword evidence="7 9" id="KW-0472">Membrane</keyword>
<keyword evidence="8 9" id="KW-0325">Glycoprotein</keyword>
<feature type="transmembrane region" description="Helical" evidence="9">
    <location>
        <begin position="12"/>
        <end position="31"/>
    </location>
</feature>
<protein>
    <recommendedName>
        <fullName evidence="9">Carbohydrate sulfotransferase</fullName>
        <ecNumber evidence="9">2.8.2.-</ecNumber>
    </recommendedName>
</protein>
<dbReference type="OrthoDB" id="2019940at2759"/>